<evidence type="ECO:0000313" key="2">
    <source>
        <dbReference type="EMBL" id="OPJ73258.1"/>
    </source>
</evidence>
<comment type="caution">
    <text evidence="2">The sequence shown here is derived from an EMBL/GenBank/DDBJ whole genome shotgun (WGS) entry which is preliminary data.</text>
</comment>
<reference evidence="2 3" key="1">
    <citation type="submission" date="2016-02" db="EMBL/GenBank/DDBJ databases">
        <title>Band-tailed pigeon sequencing and assembly.</title>
        <authorList>
            <person name="Soares A.E."/>
            <person name="Novak B.J."/>
            <person name="Rice E.S."/>
            <person name="O'Connell B."/>
            <person name="Chang D."/>
            <person name="Weber S."/>
            <person name="Shapiro B."/>
        </authorList>
    </citation>
    <scope>NUCLEOTIDE SEQUENCE [LARGE SCALE GENOMIC DNA]</scope>
    <source>
        <strain evidence="2">BTP2013</strain>
        <tissue evidence="2">Blood</tissue>
    </source>
</reference>
<protein>
    <submittedName>
        <fullName evidence="2">Uncharacterized protein</fullName>
    </submittedName>
</protein>
<feature type="compositionally biased region" description="Polar residues" evidence="1">
    <location>
        <begin position="13"/>
        <end position="22"/>
    </location>
</feature>
<name>A0A1V4JM33_PATFA</name>
<keyword evidence="3" id="KW-1185">Reference proteome</keyword>
<sequence length="94" mass="10192">MVAALGLDWDQSHGGNLQQSEQQKCEAPEPVFWVPKGFLLDVVVAASLAEKNGIPSVMKELSGWGSSKGENVATTKTLQLWSRTAKEGLSFRDC</sequence>
<evidence type="ECO:0000313" key="3">
    <source>
        <dbReference type="Proteomes" id="UP000190648"/>
    </source>
</evidence>
<accession>A0A1V4JM33</accession>
<organism evidence="2 3">
    <name type="scientific">Patagioenas fasciata monilis</name>
    <dbReference type="NCBI Taxonomy" id="372326"/>
    <lineage>
        <taxon>Eukaryota</taxon>
        <taxon>Metazoa</taxon>
        <taxon>Chordata</taxon>
        <taxon>Craniata</taxon>
        <taxon>Vertebrata</taxon>
        <taxon>Euteleostomi</taxon>
        <taxon>Archelosauria</taxon>
        <taxon>Archosauria</taxon>
        <taxon>Dinosauria</taxon>
        <taxon>Saurischia</taxon>
        <taxon>Theropoda</taxon>
        <taxon>Coelurosauria</taxon>
        <taxon>Aves</taxon>
        <taxon>Neognathae</taxon>
        <taxon>Neoaves</taxon>
        <taxon>Columbimorphae</taxon>
        <taxon>Columbiformes</taxon>
        <taxon>Columbidae</taxon>
        <taxon>Patagioenas</taxon>
    </lineage>
</organism>
<dbReference type="Proteomes" id="UP000190648">
    <property type="component" value="Unassembled WGS sequence"/>
</dbReference>
<dbReference type="EMBL" id="LSYS01006902">
    <property type="protein sequence ID" value="OPJ73258.1"/>
    <property type="molecule type" value="Genomic_DNA"/>
</dbReference>
<proteinExistence type="predicted"/>
<gene>
    <name evidence="2" type="ORF">AV530_005651</name>
</gene>
<dbReference type="AlphaFoldDB" id="A0A1V4JM33"/>
<feature type="region of interest" description="Disordered" evidence="1">
    <location>
        <begin position="1"/>
        <end position="22"/>
    </location>
</feature>
<evidence type="ECO:0000256" key="1">
    <source>
        <dbReference type="SAM" id="MobiDB-lite"/>
    </source>
</evidence>